<accession>A0A150RMZ5</accession>
<evidence type="ECO:0000256" key="1">
    <source>
        <dbReference type="SAM" id="MobiDB-lite"/>
    </source>
</evidence>
<feature type="region of interest" description="Disordered" evidence="1">
    <location>
        <begin position="37"/>
        <end position="92"/>
    </location>
</feature>
<proteinExistence type="predicted"/>
<organism evidence="2 3">
    <name type="scientific">Sorangium cellulosum</name>
    <name type="common">Polyangium cellulosum</name>
    <dbReference type="NCBI Taxonomy" id="56"/>
    <lineage>
        <taxon>Bacteria</taxon>
        <taxon>Pseudomonadati</taxon>
        <taxon>Myxococcota</taxon>
        <taxon>Polyangia</taxon>
        <taxon>Polyangiales</taxon>
        <taxon>Polyangiaceae</taxon>
        <taxon>Sorangium</taxon>
    </lineage>
</organism>
<sequence>MSTSTTRYSWLSGSYGWSTSENLRPGRSRRVFVVPVASSRRARSDSRSTLARRSPTAGSVNRPGCAYTSSALSGASPPSAVASSFTRGRSKS</sequence>
<feature type="compositionally biased region" description="Low complexity" evidence="1">
    <location>
        <begin position="69"/>
        <end position="84"/>
    </location>
</feature>
<name>A0A150RMZ5_SORCE</name>
<reference evidence="2 3" key="1">
    <citation type="submission" date="2014-02" db="EMBL/GenBank/DDBJ databases">
        <title>The small core and large imbalanced accessory genome model reveals a collaborative survival strategy of Sorangium cellulosum strains in nature.</title>
        <authorList>
            <person name="Han K."/>
            <person name="Peng R."/>
            <person name="Blom J."/>
            <person name="Li Y.-Z."/>
        </authorList>
    </citation>
    <scope>NUCLEOTIDE SEQUENCE [LARGE SCALE GENOMIC DNA]</scope>
    <source>
        <strain evidence="2 3">So0149</strain>
    </source>
</reference>
<dbReference type="Proteomes" id="UP000075515">
    <property type="component" value="Unassembled WGS sequence"/>
</dbReference>
<evidence type="ECO:0000313" key="3">
    <source>
        <dbReference type="Proteomes" id="UP000075515"/>
    </source>
</evidence>
<dbReference type="EMBL" id="JEMC01003386">
    <property type="protein sequence ID" value="KYF81645.1"/>
    <property type="molecule type" value="Genomic_DNA"/>
</dbReference>
<evidence type="ECO:0000313" key="2">
    <source>
        <dbReference type="EMBL" id="KYF81645.1"/>
    </source>
</evidence>
<gene>
    <name evidence="2" type="ORF">BE18_20045</name>
</gene>
<protein>
    <submittedName>
        <fullName evidence="2">Uncharacterized protein</fullName>
    </submittedName>
</protein>
<dbReference type="AlphaFoldDB" id="A0A150RMZ5"/>
<comment type="caution">
    <text evidence="2">The sequence shown here is derived from an EMBL/GenBank/DDBJ whole genome shotgun (WGS) entry which is preliminary data.</text>
</comment>